<evidence type="ECO:0000313" key="2">
    <source>
        <dbReference type="EMBL" id="KIJ58029.1"/>
    </source>
</evidence>
<gene>
    <name evidence="2" type="ORF">HYDPIDRAFT_51732</name>
</gene>
<feature type="transmembrane region" description="Helical" evidence="1">
    <location>
        <begin position="399"/>
        <end position="417"/>
    </location>
</feature>
<feature type="transmembrane region" description="Helical" evidence="1">
    <location>
        <begin position="314"/>
        <end position="334"/>
    </location>
</feature>
<feature type="non-terminal residue" evidence="2">
    <location>
        <position position="1"/>
    </location>
</feature>
<organism evidence="2 3">
    <name type="scientific">Hydnomerulius pinastri MD-312</name>
    <dbReference type="NCBI Taxonomy" id="994086"/>
    <lineage>
        <taxon>Eukaryota</taxon>
        <taxon>Fungi</taxon>
        <taxon>Dikarya</taxon>
        <taxon>Basidiomycota</taxon>
        <taxon>Agaricomycotina</taxon>
        <taxon>Agaricomycetes</taxon>
        <taxon>Agaricomycetidae</taxon>
        <taxon>Boletales</taxon>
        <taxon>Boletales incertae sedis</taxon>
        <taxon>Leucogyrophana</taxon>
    </lineage>
</organism>
<feature type="transmembrane region" description="Helical" evidence="1">
    <location>
        <begin position="366"/>
        <end position="387"/>
    </location>
</feature>
<keyword evidence="1" id="KW-1133">Transmembrane helix</keyword>
<proteinExistence type="predicted"/>
<feature type="non-terminal residue" evidence="2">
    <location>
        <position position="418"/>
    </location>
</feature>
<accession>A0A0C9UYB8</accession>
<dbReference type="Gene3D" id="2.20.70.10">
    <property type="match status" value="1"/>
</dbReference>
<evidence type="ECO:0008006" key="4">
    <source>
        <dbReference type="Google" id="ProtNLM"/>
    </source>
</evidence>
<reference evidence="2 3" key="1">
    <citation type="submission" date="2014-04" db="EMBL/GenBank/DDBJ databases">
        <title>Evolutionary Origins and Diversification of the Mycorrhizal Mutualists.</title>
        <authorList>
            <consortium name="DOE Joint Genome Institute"/>
            <consortium name="Mycorrhizal Genomics Consortium"/>
            <person name="Kohler A."/>
            <person name="Kuo A."/>
            <person name="Nagy L.G."/>
            <person name="Floudas D."/>
            <person name="Copeland A."/>
            <person name="Barry K.W."/>
            <person name="Cichocki N."/>
            <person name="Veneault-Fourrey C."/>
            <person name="LaButti K."/>
            <person name="Lindquist E.A."/>
            <person name="Lipzen A."/>
            <person name="Lundell T."/>
            <person name="Morin E."/>
            <person name="Murat C."/>
            <person name="Riley R."/>
            <person name="Ohm R."/>
            <person name="Sun H."/>
            <person name="Tunlid A."/>
            <person name="Henrissat B."/>
            <person name="Grigoriev I.V."/>
            <person name="Hibbett D.S."/>
            <person name="Martin F."/>
        </authorList>
    </citation>
    <scope>NUCLEOTIDE SEQUENCE [LARGE SCALE GENOMIC DNA]</scope>
    <source>
        <strain evidence="2 3">MD-312</strain>
    </source>
</reference>
<dbReference type="AlphaFoldDB" id="A0A0C9UYB8"/>
<evidence type="ECO:0000256" key="1">
    <source>
        <dbReference type="SAM" id="Phobius"/>
    </source>
</evidence>
<dbReference type="Proteomes" id="UP000053820">
    <property type="component" value="Unassembled WGS sequence"/>
</dbReference>
<dbReference type="OrthoDB" id="2657661at2759"/>
<evidence type="ECO:0000313" key="3">
    <source>
        <dbReference type="Proteomes" id="UP000053820"/>
    </source>
</evidence>
<name>A0A0C9UYB8_9AGAM</name>
<dbReference type="EMBL" id="KN840010">
    <property type="protein sequence ID" value="KIJ58029.1"/>
    <property type="molecule type" value="Genomic_DNA"/>
</dbReference>
<keyword evidence="1" id="KW-0812">Transmembrane</keyword>
<sequence>LPEGWTAHKHPEGALYYMHSATRTFTDMNICDEDIFGDIEYYRDFLIEELRELIETRNLSGSLDVNEVQLVLEPQADDDGVICRYYFVNPRSRTLFWMDEFDGECIFTGCRGILSAAHKGLAIQSHYWWHWSLFPNLFRVTEELKGEVTDMIIHAMCDHLTSDRSTCPLNAEELKNYLSLVEKIDSKFRIYSVTGGWRLNFLLCNHNHFINFHGEICARLNIDQAVPGSQYQPSVLMAACAPLLFMAPVTHVRALHNIYVDELTSRENWNIFVDKLNSQLQDTNLLATVLLNANVGFLAIQSVDDGGGIAFRQIASYMSLVASFASIVLGLSFVRQTRIKTHNTVFYAARFFDWLRHEKLGLEMLAIIYSLPYALLMWGMLLFFTAFSAEWCGLGDVRSWISVGAFMFGICILVAWCI</sequence>
<dbReference type="HOGENOM" id="CLU_015091_2_0_1"/>
<protein>
    <recommendedName>
        <fullName evidence="4">WW domain-containing protein</fullName>
    </recommendedName>
</protein>
<keyword evidence="3" id="KW-1185">Reference proteome</keyword>
<keyword evidence="1" id="KW-0472">Membrane</keyword>